<dbReference type="PANTHER" id="PTHR30572:SF18">
    <property type="entry name" value="ABC-TYPE MACROLIDE FAMILY EXPORT SYSTEM PERMEASE COMPONENT 2"/>
    <property type="match status" value="1"/>
</dbReference>
<dbReference type="InterPro" id="IPR003838">
    <property type="entry name" value="ABC3_permease_C"/>
</dbReference>
<feature type="domain" description="MacB-like periplasmic core" evidence="8">
    <location>
        <begin position="20"/>
        <end position="241"/>
    </location>
</feature>
<feature type="domain" description="ABC3 transporter permease C-terminal" evidence="7">
    <location>
        <begin position="291"/>
        <end position="407"/>
    </location>
</feature>
<dbReference type="RefSeq" id="WP_154371658.1">
    <property type="nucleotide sequence ID" value="NZ_WKJJ01000003.1"/>
</dbReference>
<feature type="transmembrane region" description="Helical" evidence="6">
    <location>
        <begin position="21"/>
        <end position="41"/>
    </location>
</feature>
<name>A0A7X2LRU1_9BURK</name>
<feature type="transmembrane region" description="Helical" evidence="6">
    <location>
        <begin position="282"/>
        <end position="305"/>
    </location>
</feature>
<dbReference type="GO" id="GO:0022857">
    <property type="term" value="F:transmembrane transporter activity"/>
    <property type="evidence" value="ECO:0007669"/>
    <property type="project" value="TreeGrafter"/>
</dbReference>
<sequence>MLKNYILMAYKVCLRRKLYTALSLLCIMLTLTVLLVAAALLQQAFHPTGVEGRSDRYLQVFAIEARLDGRGNRYYGPLGYKVVEQYLKPLKSAAVVSALTMPQTVSVSDDDRISELLMRRTDAQYWRILDFTVQAGRLYTPDDVAQGRMVAVINSSTARRLFPGASAAGAVGRQIQAGNQQFQVVGVVEDALHLNAFSDIWVPLTTFPDSGYRRQMFGTFTALLMADSPAGLDAIRAEVQQVARTVQFDDPREWSRAYFFADDKLDVVARTVTQSQTLDSGAGGLIAVLALLAVLFMLLPALNLVNLNMGRIMERSTEIGTRKAFGATNRQLAAQLLTENVLLCLAGGLLSLPCAALALAWLESAELIPYLKVSLNGAVFGYGLLLTVVFGVLSGVAPAWKMSRLDPVHALKGTA</sequence>
<reference evidence="9 10" key="1">
    <citation type="submission" date="2019-11" db="EMBL/GenBank/DDBJ databases">
        <title>Novel species isolated from a subtropical stream in China.</title>
        <authorList>
            <person name="Lu H."/>
        </authorList>
    </citation>
    <scope>NUCLEOTIDE SEQUENCE [LARGE SCALE GENOMIC DNA]</scope>
    <source>
        <strain evidence="9 10">FT92W</strain>
    </source>
</reference>
<keyword evidence="2" id="KW-1003">Cell membrane</keyword>
<dbReference type="Proteomes" id="UP000446768">
    <property type="component" value="Unassembled WGS sequence"/>
</dbReference>
<dbReference type="AlphaFoldDB" id="A0A7X2LRU1"/>
<keyword evidence="10" id="KW-1185">Reference proteome</keyword>
<keyword evidence="3 6" id="KW-0812">Transmembrane</keyword>
<organism evidence="9 10">
    <name type="scientific">Pseudoduganella rivuli</name>
    <dbReference type="NCBI Taxonomy" id="2666085"/>
    <lineage>
        <taxon>Bacteria</taxon>
        <taxon>Pseudomonadati</taxon>
        <taxon>Pseudomonadota</taxon>
        <taxon>Betaproteobacteria</taxon>
        <taxon>Burkholderiales</taxon>
        <taxon>Oxalobacteraceae</taxon>
        <taxon>Telluria group</taxon>
        <taxon>Pseudoduganella</taxon>
    </lineage>
</organism>
<dbReference type="GO" id="GO:0005886">
    <property type="term" value="C:plasma membrane"/>
    <property type="evidence" value="ECO:0007669"/>
    <property type="project" value="UniProtKB-SubCell"/>
</dbReference>
<comment type="subcellular location">
    <subcellularLocation>
        <location evidence="1">Cell membrane</location>
        <topology evidence="1">Multi-pass membrane protein</topology>
    </subcellularLocation>
</comment>
<proteinExistence type="predicted"/>
<evidence type="ECO:0000256" key="1">
    <source>
        <dbReference type="ARBA" id="ARBA00004651"/>
    </source>
</evidence>
<feature type="transmembrane region" description="Helical" evidence="6">
    <location>
        <begin position="340"/>
        <end position="362"/>
    </location>
</feature>
<accession>A0A7X2LRU1</accession>
<evidence type="ECO:0000256" key="5">
    <source>
        <dbReference type="ARBA" id="ARBA00023136"/>
    </source>
</evidence>
<dbReference type="EMBL" id="WKJJ01000003">
    <property type="protein sequence ID" value="MRV71163.1"/>
    <property type="molecule type" value="Genomic_DNA"/>
</dbReference>
<evidence type="ECO:0000259" key="7">
    <source>
        <dbReference type="Pfam" id="PF02687"/>
    </source>
</evidence>
<feature type="transmembrane region" description="Helical" evidence="6">
    <location>
        <begin position="382"/>
        <end position="400"/>
    </location>
</feature>
<evidence type="ECO:0000256" key="6">
    <source>
        <dbReference type="SAM" id="Phobius"/>
    </source>
</evidence>
<dbReference type="Pfam" id="PF12704">
    <property type="entry name" value="MacB_PCD"/>
    <property type="match status" value="1"/>
</dbReference>
<dbReference type="Pfam" id="PF02687">
    <property type="entry name" value="FtsX"/>
    <property type="match status" value="1"/>
</dbReference>
<gene>
    <name evidence="9" type="ORF">GJ700_05450</name>
</gene>
<dbReference type="InterPro" id="IPR050250">
    <property type="entry name" value="Macrolide_Exporter_MacB"/>
</dbReference>
<evidence type="ECO:0000256" key="3">
    <source>
        <dbReference type="ARBA" id="ARBA00022692"/>
    </source>
</evidence>
<evidence type="ECO:0000313" key="9">
    <source>
        <dbReference type="EMBL" id="MRV71163.1"/>
    </source>
</evidence>
<evidence type="ECO:0000313" key="10">
    <source>
        <dbReference type="Proteomes" id="UP000446768"/>
    </source>
</evidence>
<evidence type="ECO:0000256" key="2">
    <source>
        <dbReference type="ARBA" id="ARBA00022475"/>
    </source>
</evidence>
<evidence type="ECO:0000259" key="8">
    <source>
        <dbReference type="Pfam" id="PF12704"/>
    </source>
</evidence>
<comment type="caution">
    <text evidence="9">The sequence shown here is derived from an EMBL/GenBank/DDBJ whole genome shotgun (WGS) entry which is preliminary data.</text>
</comment>
<evidence type="ECO:0000256" key="4">
    <source>
        <dbReference type="ARBA" id="ARBA00022989"/>
    </source>
</evidence>
<dbReference type="InterPro" id="IPR025857">
    <property type="entry name" value="MacB_PCD"/>
</dbReference>
<keyword evidence="5 6" id="KW-0472">Membrane</keyword>
<protein>
    <submittedName>
        <fullName evidence="9">FtsX-like permease family protein</fullName>
    </submittedName>
</protein>
<keyword evidence="4 6" id="KW-1133">Transmembrane helix</keyword>
<dbReference type="PANTHER" id="PTHR30572">
    <property type="entry name" value="MEMBRANE COMPONENT OF TRANSPORTER-RELATED"/>
    <property type="match status" value="1"/>
</dbReference>